<dbReference type="FunCoup" id="C5E071">
    <property type="interactions" value="38"/>
</dbReference>
<feature type="region of interest" description="Disordered" evidence="3">
    <location>
        <begin position="524"/>
        <end position="545"/>
    </location>
</feature>
<evidence type="ECO:0000313" key="6">
    <source>
        <dbReference type="Proteomes" id="UP000008536"/>
    </source>
</evidence>
<dbReference type="GO" id="GO:0010629">
    <property type="term" value="P:negative regulation of gene expression"/>
    <property type="evidence" value="ECO:0007669"/>
    <property type="project" value="UniProtKB-ARBA"/>
</dbReference>
<dbReference type="Proteomes" id="UP000008536">
    <property type="component" value="Chromosome G"/>
</dbReference>
<dbReference type="InterPro" id="IPR011989">
    <property type="entry name" value="ARM-like"/>
</dbReference>
<dbReference type="PANTHER" id="PTHR12537">
    <property type="entry name" value="RNA BINDING PROTEIN PUMILIO-RELATED"/>
    <property type="match status" value="1"/>
</dbReference>
<dbReference type="InterPro" id="IPR033712">
    <property type="entry name" value="Pumilio_RNA-bd"/>
</dbReference>
<dbReference type="CDD" id="cd07920">
    <property type="entry name" value="Pumilio"/>
    <property type="match status" value="1"/>
</dbReference>
<dbReference type="GO" id="GO:0003729">
    <property type="term" value="F:mRNA binding"/>
    <property type="evidence" value="ECO:0007669"/>
    <property type="project" value="UniProtKB-ARBA"/>
</dbReference>
<dbReference type="Pfam" id="PF00806">
    <property type="entry name" value="PUF"/>
    <property type="match status" value="8"/>
</dbReference>
<dbReference type="GO" id="GO:0080090">
    <property type="term" value="P:regulation of primary metabolic process"/>
    <property type="evidence" value="ECO:0007669"/>
    <property type="project" value="UniProtKB-ARBA"/>
</dbReference>
<feature type="repeat" description="Pumilio" evidence="2">
    <location>
        <begin position="647"/>
        <end position="684"/>
    </location>
</feature>
<evidence type="ECO:0000259" key="4">
    <source>
        <dbReference type="PROSITE" id="PS50303"/>
    </source>
</evidence>
<feature type="compositionally biased region" description="Gly residues" evidence="3">
    <location>
        <begin position="72"/>
        <end position="83"/>
    </location>
</feature>
<dbReference type="PANTHER" id="PTHR12537:SF13">
    <property type="entry name" value="PUMILIO HOMOLOGY DOMAIN FAMILY MEMBER 4"/>
    <property type="match status" value="1"/>
</dbReference>
<sequence length="900" mass="96206">MSVDSGSKENKHFSDVNPIVSESLDTALGQLHLEELDQNLKANPTANSNQSQSTPKNGPQVTNQNSTDATAGNGGGAVSGSGPNGENSGADPNMVPPSHMFPPHPQMIGMGFIPFSQMMPIPHHTGFFPPSDFKDGPQAPPPHPPPMGVATPPAPAVAAAAVAAASPGATPMAATPPTATPVHPATGPILFNNTNDASVFAAPAALTPGFTTGAHVNAPAPIDPLWSGPPMGTGSAAADPVSSSTVEDSSALEDGLPQKAGSVAGLSFRRQTFHALSPNDMVGGTGNDTGLSAADSVMDSGAQKTANVAAPAAARRQSVHMDKMFGSKADDNVAIVEDTSNESEGDQGSKTFAAAYPYGGPLLQPNPILSGHHPPGSAHAFGIPSPFPAGYGFTSPFQSFSPVLGAANTPMQAHSSIAMAHSPLQGAPMPADPTVNPLMAASTADPGSKSMEQFTVPRDSASMQPPQTLPMGLHQQGGTPPPWMYGGHPFGMVPHPHSVPQKPPHVVGLNPGMATNNNANHQGRRHANNRGGRSAHMGNGKNRHNRNYYYGNSNYHENHQRKLEENSRYANATLDQFIGNIYSLCKDQHGCRFLQMQLDVLGPEAADAIYDETRDYTVELMTDSFGNYLIQKLLEKVTVDQRIFLARIAAPHFVRIASNPHGTRALQKLVECVSTEEEAQIVINSLKGSIVELSKDLNGNHIVQKCLQKLQPKDVQFIFDAACQHCTEIATHRHGCCVLQRCLDHGSKAQCQALCNILLKHVDHLTLDPFGNYVVQYIITKEVEQDSYDYTYKVVHLLKPKVVELSLHKFGSNVIEKIIRTRVVSETMIMEILNNRGDTDVPALLNDGYGNYVLQTALDVSHENNEYLYKRLSDIVRPMMIGSIKNTPHGRRIMGILQME</sequence>
<dbReference type="GO" id="GO:0010608">
    <property type="term" value="P:post-transcriptional regulation of gene expression"/>
    <property type="evidence" value="ECO:0007669"/>
    <property type="project" value="TreeGrafter"/>
</dbReference>
<proteinExistence type="predicted"/>
<feature type="region of interest" description="Disordered" evidence="3">
    <location>
        <begin position="227"/>
        <end position="257"/>
    </location>
</feature>
<reference evidence="5 6" key="1">
    <citation type="journal article" date="2009" name="Genome Res.">
        <title>Comparative genomics of protoploid Saccharomycetaceae.</title>
        <authorList>
            <consortium name="The Genolevures Consortium"/>
            <person name="Souciet J.-L."/>
            <person name="Dujon B."/>
            <person name="Gaillardin C."/>
            <person name="Johnston M."/>
            <person name="Baret P.V."/>
            <person name="Cliften P."/>
            <person name="Sherman D.J."/>
            <person name="Weissenbach J."/>
            <person name="Westhof E."/>
            <person name="Wincker P."/>
            <person name="Jubin C."/>
            <person name="Poulain J."/>
            <person name="Barbe V."/>
            <person name="Segurens B."/>
            <person name="Artiguenave F."/>
            <person name="Anthouard V."/>
            <person name="Vacherie B."/>
            <person name="Val M.-E."/>
            <person name="Fulton R.S."/>
            <person name="Minx P."/>
            <person name="Wilson R."/>
            <person name="Durrens P."/>
            <person name="Jean G."/>
            <person name="Marck C."/>
            <person name="Martin T."/>
            <person name="Nikolski M."/>
            <person name="Rolland T."/>
            <person name="Seret M.-L."/>
            <person name="Casaregola S."/>
            <person name="Despons L."/>
            <person name="Fairhead C."/>
            <person name="Fischer G."/>
            <person name="Lafontaine I."/>
            <person name="Leh V."/>
            <person name="Lemaire M."/>
            <person name="de Montigny J."/>
            <person name="Neuveglise C."/>
            <person name="Thierry A."/>
            <person name="Blanc-Lenfle I."/>
            <person name="Bleykasten C."/>
            <person name="Diffels J."/>
            <person name="Fritsch E."/>
            <person name="Frangeul L."/>
            <person name="Goeffon A."/>
            <person name="Jauniaux N."/>
            <person name="Kachouri-Lafond R."/>
            <person name="Payen C."/>
            <person name="Potier S."/>
            <person name="Pribylova L."/>
            <person name="Ozanne C."/>
            <person name="Richard G.-F."/>
            <person name="Sacerdot C."/>
            <person name="Straub M.-L."/>
            <person name="Talla E."/>
        </authorList>
    </citation>
    <scope>NUCLEOTIDE SEQUENCE [LARGE SCALE GENOMIC DNA]</scope>
    <source>
        <strain evidence="5 6">ATCC 2623 / CBS 732 / BCRC 21506 / NBRC 1130 / NCYC 568 / NRRL Y-229</strain>
    </source>
</reference>
<evidence type="ECO:0000256" key="2">
    <source>
        <dbReference type="PROSITE-ProRule" id="PRU00317"/>
    </source>
</evidence>
<feature type="region of interest" description="Disordered" evidence="3">
    <location>
        <begin position="30"/>
        <end position="102"/>
    </location>
</feature>
<dbReference type="InterPro" id="IPR033133">
    <property type="entry name" value="PUM-HD"/>
</dbReference>
<dbReference type="SMART" id="SM00025">
    <property type="entry name" value="Pumilio"/>
    <property type="match status" value="8"/>
</dbReference>
<feature type="repeat" description="Pumilio" evidence="2">
    <location>
        <begin position="685"/>
        <end position="720"/>
    </location>
</feature>
<dbReference type="AlphaFoldDB" id="C5E071"/>
<keyword evidence="1" id="KW-0677">Repeat</keyword>
<accession>C5E071</accession>
<dbReference type="GO" id="GO:0005737">
    <property type="term" value="C:cytoplasm"/>
    <property type="evidence" value="ECO:0007669"/>
    <property type="project" value="TreeGrafter"/>
</dbReference>
<feature type="region of interest" description="Disordered" evidence="3">
    <location>
        <begin position="126"/>
        <end position="146"/>
    </location>
</feature>
<dbReference type="InParanoid" id="C5E071"/>
<dbReference type="KEGG" id="zro:ZYRO0G10274g"/>
<dbReference type="InterPro" id="IPR001313">
    <property type="entry name" value="Pumilio_RNA-bd_rpt"/>
</dbReference>
<feature type="repeat" description="Pumilio" evidence="2">
    <location>
        <begin position="756"/>
        <end position="793"/>
    </location>
</feature>
<feature type="repeat" description="Pumilio" evidence="2">
    <location>
        <begin position="612"/>
        <end position="635"/>
    </location>
</feature>
<dbReference type="SUPFAM" id="SSF48371">
    <property type="entry name" value="ARM repeat"/>
    <property type="match status" value="1"/>
</dbReference>
<evidence type="ECO:0000313" key="5">
    <source>
        <dbReference type="EMBL" id="CAR29505.1"/>
    </source>
</evidence>
<dbReference type="FunFam" id="1.25.10.10:FF:000237">
    <property type="entry name" value="Pumilio homolog 9"/>
    <property type="match status" value="1"/>
</dbReference>
<gene>
    <name evidence="5" type="ordered locus">ZYRO0G10274g</name>
</gene>
<keyword evidence="6" id="KW-1185">Reference proteome</keyword>
<dbReference type="EMBL" id="CU928179">
    <property type="protein sequence ID" value="CAR29505.1"/>
    <property type="molecule type" value="Genomic_DNA"/>
</dbReference>
<feature type="repeat" description="Pumilio" evidence="2">
    <location>
        <begin position="576"/>
        <end position="611"/>
    </location>
</feature>
<evidence type="ECO:0000256" key="1">
    <source>
        <dbReference type="ARBA" id="ARBA00022737"/>
    </source>
</evidence>
<feature type="repeat" description="Pumilio" evidence="2">
    <location>
        <begin position="796"/>
        <end position="834"/>
    </location>
</feature>
<dbReference type="PROSITE" id="PS50303">
    <property type="entry name" value="PUM_HD"/>
    <property type="match status" value="1"/>
</dbReference>
<organism evidence="5 6">
    <name type="scientific">Zygosaccharomyces rouxii (strain ATCC 2623 / CBS 732 / NBRC 1130 / NCYC 568 / NRRL Y-229)</name>
    <dbReference type="NCBI Taxonomy" id="559307"/>
    <lineage>
        <taxon>Eukaryota</taxon>
        <taxon>Fungi</taxon>
        <taxon>Dikarya</taxon>
        <taxon>Ascomycota</taxon>
        <taxon>Saccharomycotina</taxon>
        <taxon>Saccharomycetes</taxon>
        <taxon>Saccharomycetales</taxon>
        <taxon>Saccharomycetaceae</taxon>
        <taxon>Zygosaccharomyces</taxon>
    </lineage>
</organism>
<evidence type="ECO:0000256" key="3">
    <source>
        <dbReference type="SAM" id="MobiDB-lite"/>
    </source>
</evidence>
<feature type="compositionally biased region" description="Polar residues" evidence="3">
    <location>
        <begin position="40"/>
        <end position="70"/>
    </location>
</feature>
<dbReference type="HOGENOM" id="CLU_016143_0_0_1"/>
<dbReference type="PROSITE" id="PS50302">
    <property type="entry name" value="PUM"/>
    <property type="match status" value="6"/>
</dbReference>
<dbReference type="Gene3D" id="1.25.10.10">
    <property type="entry name" value="Leucine-rich Repeat Variant"/>
    <property type="match status" value="1"/>
</dbReference>
<feature type="domain" description="PUM-HD" evidence="4">
    <location>
        <begin position="555"/>
        <end position="900"/>
    </location>
</feature>
<dbReference type="InterPro" id="IPR016024">
    <property type="entry name" value="ARM-type_fold"/>
</dbReference>
<protein>
    <submittedName>
        <fullName evidence="5">ZYRO0G10274p</fullName>
    </submittedName>
</protein>
<name>C5E071_ZYGRC</name>
<dbReference type="STRING" id="559307.C5E071"/>